<dbReference type="Proteomes" id="UP000034107">
    <property type="component" value="Unassembled WGS sequence"/>
</dbReference>
<keyword evidence="2" id="KW-0472">Membrane</keyword>
<comment type="caution">
    <text evidence="3">The sequence shown here is derived from an EMBL/GenBank/DDBJ whole genome shotgun (WGS) entry which is preliminary data.</text>
</comment>
<accession>A0A0G1NL11</accession>
<evidence type="ECO:0000313" key="4">
    <source>
        <dbReference type="Proteomes" id="UP000034107"/>
    </source>
</evidence>
<feature type="compositionally biased region" description="Polar residues" evidence="1">
    <location>
        <begin position="132"/>
        <end position="143"/>
    </location>
</feature>
<keyword evidence="2" id="KW-1133">Transmembrane helix</keyword>
<sequence>MWRRTFLCYNPKRYKMLGSIVVAVITVSLLFVGAYLGNSQRADTTVTDKTEPYNEGFFGSLDTLAGGLEQFAERGKETREDRYQEYLKTQERIAGTSELLEPTPDITSPKPATQQVKVVTPPKTSETSPSSQNQVIAVPTLSQVAPKPVVTEPEPKPESKPKPAPQSPVSSIPPPSSVGANDLSSKLEDYLSGFDLLDEDFSQSQFTIKWQEQENPGK</sequence>
<proteinExistence type="predicted"/>
<keyword evidence="2" id="KW-0812">Transmembrane</keyword>
<gene>
    <name evidence="3" type="ORF">UX31_C0019G0003</name>
</gene>
<dbReference type="AlphaFoldDB" id="A0A0G1NL11"/>
<evidence type="ECO:0000313" key="3">
    <source>
        <dbReference type="EMBL" id="KKU21274.1"/>
    </source>
</evidence>
<reference evidence="3 4" key="1">
    <citation type="journal article" date="2015" name="Nature">
        <title>rRNA introns, odd ribosomes, and small enigmatic genomes across a large radiation of phyla.</title>
        <authorList>
            <person name="Brown C.T."/>
            <person name="Hug L.A."/>
            <person name="Thomas B.C."/>
            <person name="Sharon I."/>
            <person name="Castelle C.J."/>
            <person name="Singh A."/>
            <person name="Wilkins M.J."/>
            <person name="Williams K.H."/>
            <person name="Banfield J.F."/>
        </authorList>
    </citation>
    <scope>NUCLEOTIDE SEQUENCE [LARGE SCALE GENOMIC DNA]</scope>
</reference>
<dbReference type="EMBL" id="LCLS01000019">
    <property type="protein sequence ID" value="KKU21274.1"/>
    <property type="molecule type" value="Genomic_DNA"/>
</dbReference>
<feature type="compositionally biased region" description="Low complexity" evidence="1">
    <location>
        <begin position="120"/>
        <end position="131"/>
    </location>
</feature>
<feature type="region of interest" description="Disordered" evidence="1">
    <location>
        <begin position="93"/>
        <end position="183"/>
    </location>
</feature>
<feature type="transmembrane region" description="Helical" evidence="2">
    <location>
        <begin position="16"/>
        <end position="36"/>
    </location>
</feature>
<organism evidence="3 4">
    <name type="scientific">Candidatus Nomurabacteria bacterium GW2011_GWA1_46_11</name>
    <dbReference type="NCBI Taxonomy" id="1618732"/>
    <lineage>
        <taxon>Bacteria</taxon>
        <taxon>Candidatus Nomuraibacteriota</taxon>
    </lineage>
</organism>
<evidence type="ECO:0000256" key="1">
    <source>
        <dbReference type="SAM" id="MobiDB-lite"/>
    </source>
</evidence>
<protein>
    <submittedName>
        <fullName evidence="3">Uncharacterized protein</fullName>
    </submittedName>
</protein>
<evidence type="ECO:0000256" key="2">
    <source>
        <dbReference type="SAM" id="Phobius"/>
    </source>
</evidence>
<feature type="compositionally biased region" description="Pro residues" evidence="1">
    <location>
        <begin position="162"/>
        <end position="176"/>
    </location>
</feature>
<name>A0A0G1NL11_9BACT</name>